<comment type="similarity">
    <text evidence="14">Belongs to the adenylyl cyclase class-4/guanylyl cyclase family.</text>
</comment>
<evidence type="ECO:0000256" key="6">
    <source>
        <dbReference type="ARBA" id="ARBA00022741"/>
    </source>
</evidence>
<evidence type="ECO:0000256" key="9">
    <source>
        <dbReference type="ARBA" id="ARBA00023136"/>
    </source>
</evidence>
<dbReference type="Pfam" id="PF07714">
    <property type="entry name" value="PK_Tyr_Ser-Thr"/>
    <property type="match status" value="1"/>
</dbReference>
<evidence type="ECO:0000256" key="13">
    <source>
        <dbReference type="ARBA" id="ARBA00023293"/>
    </source>
</evidence>
<feature type="domain" description="Guanylate cyclase" evidence="19">
    <location>
        <begin position="956"/>
        <end position="1087"/>
    </location>
</feature>
<evidence type="ECO:0000256" key="5">
    <source>
        <dbReference type="ARBA" id="ARBA00022729"/>
    </source>
</evidence>
<dbReference type="Gene3D" id="1.10.510.10">
    <property type="entry name" value="Transferase(Phosphotransferase) domain 1"/>
    <property type="match status" value="1"/>
</dbReference>
<dbReference type="PROSITE" id="PS50011">
    <property type="entry name" value="PROTEIN_KINASE_DOM"/>
    <property type="match status" value="1"/>
</dbReference>
<dbReference type="InterPro" id="IPR050401">
    <property type="entry name" value="Cyclic_nucleotide_synthase"/>
</dbReference>
<dbReference type="EMBL" id="CAKASE010000050">
    <property type="protein sequence ID" value="CAG9563819.1"/>
    <property type="molecule type" value="Genomic_DNA"/>
</dbReference>
<dbReference type="SMART" id="SM00044">
    <property type="entry name" value="CYCc"/>
    <property type="match status" value="1"/>
</dbReference>
<keyword evidence="9 17" id="KW-0472">Membrane</keyword>
<evidence type="ECO:0000313" key="21">
    <source>
        <dbReference type="Proteomes" id="UP000789524"/>
    </source>
</evidence>
<comment type="catalytic activity">
    <reaction evidence="1 15">
        <text>GTP = 3',5'-cyclic GMP + diphosphate</text>
        <dbReference type="Rhea" id="RHEA:13665"/>
        <dbReference type="ChEBI" id="CHEBI:33019"/>
        <dbReference type="ChEBI" id="CHEBI:37565"/>
        <dbReference type="ChEBI" id="CHEBI:57746"/>
        <dbReference type="EC" id="4.6.1.2"/>
    </reaction>
</comment>
<dbReference type="GO" id="GO:0004672">
    <property type="term" value="F:protein kinase activity"/>
    <property type="evidence" value="ECO:0007669"/>
    <property type="project" value="InterPro"/>
</dbReference>
<keyword evidence="11" id="KW-0325">Glycoprotein</keyword>
<feature type="transmembrane region" description="Helical" evidence="17">
    <location>
        <begin position="302"/>
        <end position="329"/>
    </location>
</feature>
<dbReference type="EC" id="4.6.1.2" evidence="3 15"/>
<dbReference type="GO" id="GO:0004383">
    <property type="term" value="F:guanylate cyclase activity"/>
    <property type="evidence" value="ECO:0007669"/>
    <property type="project" value="UniProtKB-EC"/>
</dbReference>
<proteinExistence type="inferred from homology"/>
<dbReference type="GO" id="GO:0001653">
    <property type="term" value="F:peptide receptor activity"/>
    <property type="evidence" value="ECO:0007669"/>
    <property type="project" value="TreeGrafter"/>
</dbReference>
<protein>
    <recommendedName>
        <fullName evidence="3 15">Guanylate cyclase</fullName>
        <ecNumber evidence="3 15">4.6.1.2</ecNumber>
    </recommendedName>
</protein>
<name>A0A8J2VRK1_9NEOP</name>
<reference evidence="20" key="1">
    <citation type="submission" date="2021-09" db="EMBL/GenBank/DDBJ databases">
        <authorList>
            <person name="Martin H S."/>
        </authorList>
    </citation>
    <scope>NUCLEOTIDE SEQUENCE</scope>
</reference>
<dbReference type="SUPFAM" id="SSF55073">
    <property type="entry name" value="Nucleotide cyclase"/>
    <property type="match status" value="1"/>
</dbReference>
<dbReference type="GO" id="GO:0035556">
    <property type="term" value="P:intracellular signal transduction"/>
    <property type="evidence" value="ECO:0007669"/>
    <property type="project" value="InterPro"/>
</dbReference>
<dbReference type="FunFam" id="3.30.70.1230:FF:000004">
    <property type="entry name" value="Guanylate cyclase"/>
    <property type="match status" value="1"/>
</dbReference>
<dbReference type="GO" id="GO:0036038">
    <property type="term" value="C:MKS complex"/>
    <property type="evidence" value="ECO:0007669"/>
    <property type="project" value="InterPro"/>
</dbReference>
<evidence type="ECO:0000256" key="1">
    <source>
        <dbReference type="ARBA" id="ARBA00001436"/>
    </source>
</evidence>
<evidence type="ECO:0000256" key="16">
    <source>
        <dbReference type="SAM" id="Coils"/>
    </source>
</evidence>
<keyword evidence="12 14" id="KW-0456">Lyase</keyword>
<evidence type="ECO:0000256" key="3">
    <source>
        <dbReference type="ARBA" id="ARBA00012202"/>
    </source>
</evidence>
<evidence type="ECO:0000256" key="15">
    <source>
        <dbReference type="RuleBase" id="RU003431"/>
    </source>
</evidence>
<feature type="transmembrane region" description="Helical" evidence="17">
    <location>
        <begin position="273"/>
        <end position="290"/>
    </location>
</feature>
<comment type="subcellular location">
    <subcellularLocation>
        <location evidence="2">Membrane</location>
        <topology evidence="2">Single-pass type I membrane protein</topology>
    </subcellularLocation>
</comment>
<keyword evidence="6" id="KW-0547">Nucleotide-binding</keyword>
<dbReference type="PROSITE" id="PS00452">
    <property type="entry name" value="GUANYLATE_CYCLASE_1"/>
    <property type="match status" value="1"/>
</dbReference>
<keyword evidence="16" id="KW-0175">Coiled coil</keyword>
<dbReference type="AlphaFoldDB" id="A0A8J2VRK1"/>
<keyword evidence="13 15" id="KW-0141">cGMP biosynthesis</keyword>
<evidence type="ECO:0000256" key="10">
    <source>
        <dbReference type="ARBA" id="ARBA00023170"/>
    </source>
</evidence>
<evidence type="ECO:0000256" key="17">
    <source>
        <dbReference type="SAM" id="Phobius"/>
    </source>
</evidence>
<dbReference type="GO" id="GO:0004016">
    <property type="term" value="F:adenylate cyclase activity"/>
    <property type="evidence" value="ECO:0007669"/>
    <property type="project" value="TreeGrafter"/>
</dbReference>
<dbReference type="GO" id="GO:0005524">
    <property type="term" value="F:ATP binding"/>
    <property type="evidence" value="ECO:0007669"/>
    <property type="project" value="InterPro"/>
</dbReference>
<dbReference type="InterPro" id="IPR011009">
    <property type="entry name" value="Kinase-like_dom_sf"/>
</dbReference>
<evidence type="ECO:0000256" key="7">
    <source>
        <dbReference type="ARBA" id="ARBA00022989"/>
    </source>
</evidence>
<evidence type="ECO:0000313" key="20">
    <source>
        <dbReference type="EMBL" id="CAG9563819.1"/>
    </source>
</evidence>
<evidence type="ECO:0000256" key="12">
    <source>
        <dbReference type="ARBA" id="ARBA00023239"/>
    </source>
</evidence>
<dbReference type="PANTHER" id="PTHR11920:SF274">
    <property type="entry name" value="GUANYLATE CYCLASE"/>
    <property type="match status" value="1"/>
</dbReference>
<evidence type="ECO:0000256" key="8">
    <source>
        <dbReference type="ARBA" id="ARBA00023134"/>
    </source>
</evidence>
<keyword evidence="7 17" id="KW-1133">Transmembrane helix</keyword>
<accession>A0A8J2VRK1</accession>
<evidence type="ECO:0000256" key="14">
    <source>
        <dbReference type="RuleBase" id="RU000405"/>
    </source>
</evidence>
<sequence>MFFVLIILNGVHGFKVPGNCGVGHFYEPSLMDCLPCPANASLVTSADGFGCSCSEHSVPSGISKCRPCNITEIVSSDGNSCVSRRCQSSAGRIVCRKCPNDYISVTQNFDGSPMKEVQCVKCARGYKALNNRCVWCEACACRKHEIVVKGNCIPRKYVLDRPKYSENILHPDEVLEFIKLEYLCTKQDNRACRSLASVCVRNHYTYHPAGPCRLWIQSNLTSFKDRDVYSEGALKVQLLVEVQYALKHPSYDTITTSIIVEHQKPDAGVTTNLEISGAVLSSIFVVYSLLQWRGATRRGARHFIIVPLFCGYVADALYIATFISSLHSFCSEAGTLSVTLPLSEDEEHLIRSMIYTVLTMKFLNQYESYPSNSQGYKWVMATLVWWISYCCVSLVFILKEKFFTPNTTKLSKLCINLEISLLVFQYEYYAHYVNGRNDDLDIRSMSQTLPHCRLICSPHLRNTFVKLKDSSDYTDGFTNHTLLSQFLGAFFERALDGLSWVASERTVLERLLDIELTEREGGNTSVLLYDNNVSIPSLLSTTWMGEEWSLTTFDAMVFGCILIASEQRVRIEAELNNTDWRVRPEEVLVEVRAGLVGGPALHSINEVLKLSLAWSGRSNSSSSNVAPQLTLSSFTVGLYKGNRVAVKKIHRKKLDLNKKLLWEIKQARNVSHENTARFIGACVDCPLVFILTEYCPKGSLKDVLANEELQLDWNFRTSLVHDIVQGMCYLHSGLGAHGKLRSSNCLIDGRFVLKISDYGLNTLCTPTDLIKDDAYYYKLLWTAPELVAGSVYPGVVASLKGDVYSFGIILEEIVLRSGPFHHYTATMSNKEIVSRVCGRESPPFRPVVMPGGAGAGPELLELAERCWADSPDDRPSFDTINANYIKGYCDNLMDDLLRRMEQYANNLESLVEEKTEQLSLEKKRSEELLYQVLPRPVAQQLMAGEVVQPESFESVTVYFSDIVGFTELCAASTPMQVVDLLNDLYSTFDRIIGFYDVYKVETIGDAYMVVSGLPERNGDLHAREICLMALAIVQAVRTFVVRHRPGGHRLEVRVGVHSGPVCAGVVGVKMPHYCLFGDTVNTASRMESTGQPLRIHLSENTRLLLEQWGTFIVERRGEVELKGRGRMLTHWLLHCSEQEARVVTPDPQLPQYPILFPALPPLMHAPYLVVDPPTLAA</sequence>
<dbReference type="CDD" id="cd07302">
    <property type="entry name" value="CHD"/>
    <property type="match status" value="1"/>
</dbReference>
<dbReference type="GO" id="GO:0007168">
    <property type="term" value="P:receptor guanylyl cyclase signaling pathway"/>
    <property type="evidence" value="ECO:0007669"/>
    <property type="project" value="TreeGrafter"/>
</dbReference>
<dbReference type="InterPro" id="IPR000719">
    <property type="entry name" value="Prot_kinase_dom"/>
</dbReference>
<dbReference type="InterPro" id="IPR001054">
    <property type="entry name" value="A/G_cyclase"/>
</dbReference>
<dbReference type="Pfam" id="PF00211">
    <property type="entry name" value="Guanylate_cyc"/>
    <property type="match status" value="1"/>
</dbReference>
<gene>
    <name evidence="20" type="ORF">DCHRY22_LOCUS4911</name>
</gene>
<dbReference type="GO" id="GO:0005886">
    <property type="term" value="C:plasma membrane"/>
    <property type="evidence" value="ECO:0007669"/>
    <property type="project" value="TreeGrafter"/>
</dbReference>
<organism evidence="20 21">
    <name type="scientific">Danaus chrysippus</name>
    <name type="common">African queen</name>
    <dbReference type="NCBI Taxonomy" id="151541"/>
    <lineage>
        <taxon>Eukaryota</taxon>
        <taxon>Metazoa</taxon>
        <taxon>Ecdysozoa</taxon>
        <taxon>Arthropoda</taxon>
        <taxon>Hexapoda</taxon>
        <taxon>Insecta</taxon>
        <taxon>Pterygota</taxon>
        <taxon>Neoptera</taxon>
        <taxon>Endopterygota</taxon>
        <taxon>Lepidoptera</taxon>
        <taxon>Glossata</taxon>
        <taxon>Ditrysia</taxon>
        <taxon>Papilionoidea</taxon>
        <taxon>Nymphalidae</taxon>
        <taxon>Danainae</taxon>
        <taxon>Danaini</taxon>
        <taxon>Danaina</taxon>
        <taxon>Danaus</taxon>
        <taxon>Anosia</taxon>
    </lineage>
</organism>
<dbReference type="Proteomes" id="UP000789524">
    <property type="component" value="Unassembled WGS sequence"/>
</dbReference>
<dbReference type="InterPro" id="IPR001245">
    <property type="entry name" value="Ser-Thr/Tyr_kinase_cat_dom"/>
</dbReference>
<evidence type="ECO:0000259" key="19">
    <source>
        <dbReference type="PROSITE" id="PS50125"/>
    </source>
</evidence>
<keyword evidence="5" id="KW-0732">Signal</keyword>
<dbReference type="Gene3D" id="3.30.70.1230">
    <property type="entry name" value="Nucleotide cyclase"/>
    <property type="match status" value="1"/>
</dbReference>
<keyword evidence="21" id="KW-1185">Reference proteome</keyword>
<comment type="caution">
    <text evidence="20">The sequence shown here is derived from an EMBL/GenBank/DDBJ whole genome shotgun (WGS) entry which is preliminary data.</text>
</comment>
<dbReference type="OrthoDB" id="1890790at2759"/>
<evidence type="ECO:0000256" key="4">
    <source>
        <dbReference type="ARBA" id="ARBA00022692"/>
    </source>
</evidence>
<dbReference type="InterPro" id="IPR029787">
    <property type="entry name" value="Nucleotide_cyclase"/>
</dbReference>
<dbReference type="InterPro" id="IPR019170">
    <property type="entry name" value="Meckelin"/>
</dbReference>
<evidence type="ECO:0000256" key="11">
    <source>
        <dbReference type="ARBA" id="ARBA00023180"/>
    </source>
</evidence>
<keyword evidence="10" id="KW-0675">Receptor</keyword>
<feature type="domain" description="Protein kinase" evidence="18">
    <location>
        <begin position="609"/>
        <end position="885"/>
    </location>
</feature>
<dbReference type="Gene3D" id="6.10.250.780">
    <property type="match status" value="1"/>
</dbReference>
<feature type="coiled-coil region" evidence="16">
    <location>
        <begin position="893"/>
        <end position="924"/>
    </location>
</feature>
<dbReference type="PANTHER" id="PTHR11920">
    <property type="entry name" value="GUANYLYL CYCLASE"/>
    <property type="match status" value="1"/>
</dbReference>
<evidence type="ECO:0000259" key="18">
    <source>
        <dbReference type="PROSITE" id="PS50011"/>
    </source>
</evidence>
<dbReference type="PROSITE" id="PS50125">
    <property type="entry name" value="GUANYLATE_CYCLASE_2"/>
    <property type="match status" value="1"/>
</dbReference>
<dbReference type="SUPFAM" id="SSF56112">
    <property type="entry name" value="Protein kinase-like (PK-like)"/>
    <property type="match status" value="1"/>
</dbReference>
<dbReference type="GO" id="GO:0005525">
    <property type="term" value="F:GTP binding"/>
    <property type="evidence" value="ECO:0007669"/>
    <property type="project" value="UniProtKB-KW"/>
</dbReference>
<keyword evidence="4 17" id="KW-0812">Transmembrane</keyword>
<dbReference type="GO" id="GO:0060271">
    <property type="term" value="P:cilium assembly"/>
    <property type="evidence" value="ECO:0007669"/>
    <property type="project" value="InterPro"/>
</dbReference>
<keyword evidence="8" id="KW-0342">GTP-binding</keyword>
<dbReference type="Pfam" id="PF09773">
    <property type="entry name" value="Meckelin"/>
    <property type="match status" value="1"/>
</dbReference>
<evidence type="ECO:0000256" key="2">
    <source>
        <dbReference type="ARBA" id="ARBA00004479"/>
    </source>
</evidence>
<dbReference type="InterPro" id="IPR018297">
    <property type="entry name" value="A/G_cyclase_CS"/>
</dbReference>